<evidence type="ECO:0000256" key="2">
    <source>
        <dbReference type="ARBA" id="ARBA00022490"/>
    </source>
</evidence>
<reference evidence="5" key="1">
    <citation type="journal article" date="2012" name="Nature">
        <title>The tomato genome sequence provides insights into fleshy fruit evolution.</title>
        <authorList>
            <consortium name="Tomato Genome Consortium"/>
        </authorList>
    </citation>
    <scope>NUCLEOTIDE SEQUENCE [LARGE SCALE GENOMIC DNA]</scope>
    <source>
        <strain evidence="5">cv. Heinz 1706</strain>
    </source>
</reference>
<accession>A0A3Q7I1I1</accession>
<evidence type="ECO:0000256" key="1">
    <source>
        <dbReference type="ARBA" id="ARBA00004496"/>
    </source>
</evidence>
<comment type="subcellular location">
    <subcellularLocation>
        <location evidence="1">Cytoplasm</location>
    </subcellularLocation>
</comment>
<evidence type="ECO:0000313" key="5">
    <source>
        <dbReference type="EnsemblPlants" id="Solyc09g055300.2.1.1"/>
    </source>
</evidence>
<keyword evidence="2" id="KW-0963">Cytoplasm</keyword>
<evidence type="ECO:0000256" key="4">
    <source>
        <dbReference type="ARBA" id="ARBA00022737"/>
    </source>
</evidence>
<reference evidence="5" key="2">
    <citation type="submission" date="2019-01" db="UniProtKB">
        <authorList>
            <consortium name="EnsemblPlants"/>
        </authorList>
    </citation>
    <scope>IDENTIFICATION</scope>
    <source>
        <strain evidence="5">cv. Heinz 1706</strain>
    </source>
</reference>
<dbReference type="PANTHER" id="PTHR15598">
    <property type="entry name" value="ENHANCER OF MRNA-DECAPPING PROTEIN 4"/>
    <property type="match status" value="1"/>
</dbReference>
<keyword evidence="6" id="KW-1185">Reference proteome</keyword>
<dbReference type="AlphaFoldDB" id="A0A3Q7I1I1"/>
<keyword evidence="4" id="KW-0677">Repeat</keyword>
<dbReference type="PANTHER" id="PTHR15598:SF5">
    <property type="entry name" value="ENHANCER OF MRNA-DECAPPING PROTEIN 4"/>
    <property type="match status" value="1"/>
</dbReference>
<dbReference type="EnsemblPlants" id="Solyc09g055300.2.1">
    <property type="protein sequence ID" value="Solyc09g055300.2.1.1"/>
    <property type="gene ID" value="Solyc09g055300.2"/>
</dbReference>
<sequence length="83" mass="9592">VVNQLEKSLNSIREATIARQIQEQFQTSGKQTLQETQEYTLEVLVIPSFEMSFKAMFEKVNSIFQKVIAEHTIVAQQQFESLL</sequence>
<keyword evidence="3" id="KW-0853">WD repeat</keyword>
<evidence type="ECO:0000313" key="6">
    <source>
        <dbReference type="Proteomes" id="UP000004994"/>
    </source>
</evidence>
<evidence type="ECO:0000256" key="3">
    <source>
        <dbReference type="ARBA" id="ARBA00022574"/>
    </source>
</evidence>
<dbReference type="Gramene" id="Solyc09g055300.2.1">
    <property type="protein sequence ID" value="Solyc09g055300.2.1.1"/>
    <property type="gene ID" value="Solyc09g055300.2"/>
</dbReference>
<protein>
    <submittedName>
        <fullName evidence="5">Uncharacterized protein</fullName>
    </submittedName>
</protein>
<dbReference type="Proteomes" id="UP000004994">
    <property type="component" value="Chromosome 9"/>
</dbReference>
<dbReference type="GO" id="GO:0031087">
    <property type="term" value="P:deadenylation-independent decapping of nuclear-transcribed mRNA"/>
    <property type="evidence" value="ECO:0007669"/>
    <property type="project" value="InterPro"/>
</dbReference>
<dbReference type="STRING" id="4081.A0A3Q7I1I1"/>
<proteinExistence type="predicted"/>
<dbReference type="InParanoid" id="A0A3Q7I1I1"/>
<name>A0A3Q7I1I1_SOLLC</name>
<dbReference type="InterPro" id="IPR045152">
    <property type="entry name" value="EDC4-like"/>
</dbReference>
<dbReference type="GO" id="GO:0005737">
    <property type="term" value="C:cytoplasm"/>
    <property type="evidence" value="ECO:0007669"/>
    <property type="project" value="UniProtKB-SubCell"/>
</dbReference>
<organism evidence="5">
    <name type="scientific">Solanum lycopersicum</name>
    <name type="common">Tomato</name>
    <name type="synonym">Lycopersicon esculentum</name>
    <dbReference type="NCBI Taxonomy" id="4081"/>
    <lineage>
        <taxon>Eukaryota</taxon>
        <taxon>Viridiplantae</taxon>
        <taxon>Streptophyta</taxon>
        <taxon>Embryophyta</taxon>
        <taxon>Tracheophyta</taxon>
        <taxon>Spermatophyta</taxon>
        <taxon>Magnoliopsida</taxon>
        <taxon>eudicotyledons</taxon>
        <taxon>Gunneridae</taxon>
        <taxon>Pentapetalae</taxon>
        <taxon>asterids</taxon>
        <taxon>lamiids</taxon>
        <taxon>Solanales</taxon>
        <taxon>Solanaceae</taxon>
        <taxon>Solanoideae</taxon>
        <taxon>Solaneae</taxon>
        <taxon>Solanum</taxon>
        <taxon>Solanum subgen. Lycopersicon</taxon>
    </lineage>
</organism>
<dbReference type="PaxDb" id="4081-Solyc09g055300.1.1"/>